<comment type="caution">
    <text evidence="9">The sequence shown here is derived from an EMBL/GenBank/DDBJ whole genome shotgun (WGS) entry which is preliminary data.</text>
</comment>
<keyword evidence="2" id="KW-0963">Cytoplasm</keyword>
<evidence type="ECO:0000313" key="10">
    <source>
        <dbReference type="Proteomes" id="UP001165289"/>
    </source>
</evidence>
<dbReference type="PROSITE" id="PS50145">
    <property type="entry name" value="ZF_TRAF"/>
    <property type="match status" value="2"/>
</dbReference>
<dbReference type="Pfam" id="PF02176">
    <property type="entry name" value="zf-TRAF"/>
    <property type="match status" value="1"/>
</dbReference>
<evidence type="ECO:0000256" key="4">
    <source>
        <dbReference type="ARBA" id="ARBA00022737"/>
    </source>
</evidence>
<protein>
    <submittedName>
        <fullName evidence="9">TNF receptor-associated factor 4</fullName>
    </submittedName>
</protein>
<evidence type="ECO:0000256" key="2">
    <source>
        <dbReference type="ARBA" id="ARBA00022490"/>
    </source>
</evidence>
<dbReference type="AlphaFoldDB" id="A0AAV7K509"/>
<feature type="domain" description="TRAF-type" evidence="8">
    <location>
        <begin position="183"/>
        <end position="244"/>
    </location>
</feature>
<feature type="domain" description="TRAF-type" evidence="8">
    <location>
        <begin position="122"/>
        <end position="176"/>
    </location>
</feature>
<keyword evidence="5 7" id="KW-0863">Zinc-finger</keyword>
<feature type="zinc finger region" description="TRAF-type" evidence="7">
    <location>
        <begin position="122"/>
        <end position="176"/>
    </location>
</feature>
<organism evidence="9 10">
    <name type="scientific">Oopsacas minuta</name>
    <dbReference type="NCBI Taxonomy" id="111878"/>
    <lineage>
        <taxon>Eukaryota</taxon>
        <taxon>Metazoa</taxon>
        <taxon>Porifera</taxon>
        <taxon>Hexactinellida</taxon>
        <taxon>Hexasterophora</taxon>
        <taxon>Lyssacinosida</taxon>
        <taxon>Leucopsacidae</taxon>
        <taxon>Oopsacas</taxon>
    </lineage>
</organism>
<name>A0AAV7K509_9METZ</name>
<feature type="zinc finger region" description="TRAF-type" evidence="7">
    <location>
        <begin position="183"/>
        <end position="244"/>
    </location>
</feature>
<evidence type="ECO:0000259" key="8">
    <source>
        <dbReference type="PROSITE" id="PS50145"/>
    </source>
</evidence>
<reference evidence="9 10" key="1">
    <citation type="journal article" date="2023" name="BMC Biol.">
        <title>The compact genome of the sponge Oopsacas minuta (Hexactinellida) is lacking key metazoan core genes.</title>
        <authorList>
            <person name="Santini S."/>
            <person name="Schenkelaars Q."/>
            <person name="Jourda C."/>
            <person name="Duchesne M."/>
            <person name="Belahbib H."/>
            <person name="Rocher C."/>
            <person name="Selva M."/>
            <person name="Riesgo A."/>
            <person name="Vervoort M."/>
            <person name="Leys S.P."/>
            <person name="Kodjabachian L."/>
            <person name="Le Bivic A."/>
            <person name="Borchiellini C."/>
            <person name="Claverie J.M."/>
            <person name="Renard E."/>
        </authorList>
    </citation>
    <scope>NUCLEOTIDE SEQUENCE [LARGE SCALE GENOMIC DNA]</scope>
    <source>
        <strain evidence="9">SPO-2</strain>
    </source>
</reference>
<dbReference type="PANTHER" id="PTHR10131:SF94">
    <property type="entry name" value="TNF RECEPTOR-ASSOCIATED FACTOR 4"/>
    <property type="match status" value="1"/>
</dbReference>
<gene>
    <name evidence="9" type="ORF">LOD99_1617</name>
</gene>
<proteinExistence type="predicted"/>
<accession>A0AAV7K509</accession>
<dbReference type="Pfam" id="PF21355">
    <property type="entry name" value="TRAF-mep_MATH"/>
    <property type="match status" value="1"/>
</dbReference>
<sequence length="462" mass="53714">MASKNYCIGYSENLLFVEMEDAGVISYRGWRRELLVEEIASASEKKLLLCTLCDGMLRNACCFHLNDKKQARCDACLPANFRIHDRNIADLIRIVVDDRMVHCPFLNEGCKWSGSTVEIRLHLKVCLYVSVPCPLNCFEPNLNNTIQKIQKRLVGEHLRQSCPMRLIPCEYCEAEIIACNINSHFAICLEYPTQCMNKCIVDGEVFVASRKMIRTHLESECSLQQVMCPYSKHGCKVKLIRKDIIVHKVEFMEHHLNIVETNYNDLQIQIQGKPDYYLNYVEDDLTETAANLRKTKVELEKQAKLVITLSELIKSECSPLIWDFPYTKNKAVTNKKFYSPLCYSCGYKFGSYIQINDAKMMVIYFYLLKGKYDHIVEWPLHAKISFVLVNQTDTHPDYTRHIETTDYPLERSFDKPTGVKEIAFCFSDLFSEKYIQSVYLNDDFILIKIFLRSSHNNFNLTF</sequence>
<dbReference type="Gene3D" id="2.60.210.10">
    <property type="entry name" value="Apoptosis, Tumor Necrosis Factor Receptor Associated Protein 2, Chain A"/>
    <property type="match status" value="1"/>
</dbReference>
<keyword evidence="6 7" id="KW-0862">Zinc</keyword>
<evidence type="ECO:0000256" key="5">
    <source>
        <dbReference type="ARBA" id="ARBA00022771"/>
    </source>
</evidence>
<dbReference type="GO" id="GO:0043122">
    <property type="term" value="P:regulation of canonical NF-kappaB signal transduction"/>
    <property type="evidence" value="ECO:0007669"/>
    <property type="project" value="TreeGrafter"/>
</dbReference>
<evidence type="ECO:0000313" key="9">
    <source>
        <dbReference type="EMBL" id="KAI6655883.1"/>
    </source>
</evidence>
<dbReference type="SUPFAM" id="SSF49599">
    <property type="entry name" value="TRAF domain-like"/>
    <property type="match status" value="2"/>
</dbReference>
<dbReference type="InterPro" id="IPR008974">
    <property type="entry name" value="TRAF-like"/>
</dbReference>
<dbReference type="EMBL" id="JAKMXF010000166">
    <property type="protein sequence ID" value="KAI6655883.1"/>
    <property type="molecule type" value="Genomic_DNA"/>
</dbReference>
<evidence type="ECO:0000256" key="7">
    <source>
        <dbReference type="PROSITE-ProRule" id="PRU00207"/>
    </source>
</evidence>
<dbReference type="GO" id="GO:0008270">
    <property type="term" value="F:zinc ion binding"/>
    <property type="evidence" value="ECO:0007669"/>
    <property type="project" value="UniProtKB-KW"/>
</dbReference>
<dbReference type="Proteomes" id="UP001165289">
    <property type="component" value="Unassembled WGS sequence"/>
</dbReference>
<evidence type="ECO:0000256" key="1">
    <source>
        <dbReference type="ARBA" id="ARBA00004496"/>
    </source>
</evidence>
<keyword evidence="3 7" id="KW-0479">Metal-binding</keyword>
<keyword evidence="4" id="KW-0677">Repeat</keyword>
<keyword evidence="9" id="KW-0675">Receptor</keyword>
<dbReference type="InterPro" id="IPR001293">
    <property type="entry name" value="Znf_TRAF"/>
</dbReference>
<dbReference type="InterPro" id="IPR049342">
    <property type="entry name" value="TRAF1-6_MATH_dom"/>
</dbReference>
<comment type="subcellular location">
    <subcellularLocation>
        <location evidence="1">Cytoplasm</location>
    </subcellularLocation>
</comment>
<evidence type="ECO:0000256" key="6">
    <source>
        <dbReference type="ARBA" id="ARBA00022833"/>
    </source>
</evidence>
<dbReference type="GO" id="GO:0005737">
    <property type="term" value="C:cytoplasm"/>
    <property type="evidence" value="ECO:0007669"/>
    <property type="project" value="UniProtKB-SubCell"/>
</dbReference>
<dbReference type="InterPro" id="IPR013083">
    <property type="entry name" value="Znf_RING/FYVE/PHD"/>
</dbReference>
<dbReference type="Gene3D" id="3.30.40.10">
    <property type="entry name" value="Zinc/RING finger domain, C3HC4 (zinc finger)"/>
    <property type="match status" value="2"/>
</dbReference>
<evidence type="ECO:0000256" key="3">
    <source>
        <dbReference type="ARBA" id="ARBA00022723"/>
    </source>
</evidence>
<dbReference type="PANTHER" id="PTHR10131">
    <property type="entry name" value="TNF RECEPTOR ASSOCIATED FACTOR"/>
    <property type="match status" value="1"/>
</dbReference>
<keyword evidence="10" id="KW-1185">Reference proteome</keyword>